<gene>
    <name evidence="1" type="ORF">EDD18DRAFT_1205645</name>
</gene>
<sequence>MLAADVSITVRVVRSVSESGRIIVLLLYSLALNTMAFSGDTYHSTNSTNVTRNAYFTSSPENTSQQLCIAVTSTSNSAGPRPRPQGWNSL</sequence>
<dbReference type="AlphaFoldDB" id="A0AA39PAF4"/>
<name>A0AA39PAF4_9AGAR</name>
<reference evidence="1" key="1">
    <citation type="submission" date="2023-06" db="EMBL/GenBank/DDBJ databases">
        <authorList>
            <consortium name="Lawrence Berkeley National Laboratory"/>
            <person name="Ahrendt S."/>
            <person name="Sahu N."/>
            <person name="Indic B."/>
            <person name="Wong-Bajracharya J."/>
            <person name="Merenyi Z."/>
            <person name="Ke H.-M."/>
            <person name="Monk M."/>
            <person name="Kocsube S."/>
            <person name="Drula E."/>
            <person name="Lipzen A."/>
            <person name="Balint B."/>
            <person name="Henrissat B."/>
            <person name="Andreopoulos B."/>
            <person name="Martin F.M."/>
            <person name="Harder C.B."/>
            <person name="Rigling D."/>
            <person name="Ford K.L."/>
            <person name="Foster G.D."/>
            <person name="Pangilinan J."/>
            <person name="Papanicolaou A."/>
            <person name="Barry K."/>
            <person name="LaButti K."/>
            <person name="Viragh M."/>
            <person name="Koriabine M."/>
            <person name="Yan M."/>
            <person name="Riley R."/>
            <person name="Champramary S."/>
            <person name="Plett K.L."/>
            <person name="Tsai I.J."/>
            <person name="Slot J."/>
            <person name="Sipos G."/>
            <person name="Plett J."/>
            <person name="Nagy L.G."/>
            <person name="Grigoriev I.V."/>
        </authorList>
    </citation>
    <scope>NUCLEOTIDE SEQUENCE</scope>
    <source>
        <strain evidence="1">HWK02</strain>
    </source>
</reference>
<dbReference type="EMBL" id="JAUEPU010000081">
    <property type="protein sequence ID" value="KAK0480414.1"/>
    <property type="molecule type" value="Genomic_DNA"/>
</dbReference>
<comment type="caution">
    <text evidence="1">The sequence shown here is derived from an EMBL/GenBank/DDBJ whole genome shotgun (WGS) entry which is preliminary data.</text>
</comment>
<proteinExistence type="predicted"/>
<dbReference type="Proteomes" id="UP001175228">
    <property type="component" value="Unassembled WGS sequence"/>
</dbReference>
<organism evidence="1 2">
    <name type="scientific">Armillaria luteobubalina</name>
    <dbReference type="NCBI Taxonomy" id="153913"/>
    <lineage>
        <taxon>Eukaryota</taxon>
        <taxon>Fungi</taxon>
        <taxon>Dikarya</taxon>
        <taxon>Basidiomycota</taxon>
        <taxon>Agaricomycotina</taxon>
        <taxon>Agaricomycetes</taxon>
        <taxon>Agaricomycetidae</taxon>
        <taxon>Agaricales</taxon>
        <taxon>Marasmiineae</taxon>
        <taxon>Physalacriaceae</taxon>
        <taxon>Armillaria</taxon>
    </lineage>
</organism>
<evidence type="ECO:0000313" key="2">
    <source>
        <dbReference type="Proteomes" id="UP001175228"/>
    </source>
</evidence>
<evidence type="ECO:0000313" key="1">
    <source>
        <dbReference type="EMBL" id="KAK0480414.1"/>
    </source>
</evidence>
<keyword evidence="2" id="KW-1185">Reference proteome</keyword>
<accession>A0AA39PAF4</accession>
<protein>
    <submittedName>
        <fullName evidence="1">Uncharacterized protein</fullName>
    </submittedName>
</protein>